<dbReference type="Gene3D" id="1.20.1250.20">
    <property type="entry name" value="MFS general substrate transporter like domains"/>
    <property type="match status" value="1"/>
</dbReference>
<feature type="transmembrane region" description="Helical" evidence="7">
    <location>
        <begin position="380"/>
        <end position="401"/>
    </location>
</feature>
<dbReference type="GO" id="GO:0022857">
    <property type="term" value="F:transmembrane transporter activity"/>
    <property type="evidence" value="ECO:0007669"/>
    <property type="project" value="InterPro"/>
</dbReference>
<dbReference type="SUPFAM" id="SSF103473">
    <property type="entry name" value="MFS general substrate transporter"/>
    <property type="match status" value="1"/>
</dbReference>
<dbReference type="PROSITE" id="PS00216">
    <property type="entry name" value="SUGAR_TRANSPORT_1"/>
    <property type="match status" value="1"/>
</dbReference>
<dbReference type="InterPro" id="IPR020846">
    <property type="entry name" value="MFS_dom"/>
</dbReference>
<dbReference type="HOGENOM" id="CLU_001265_39_5_6"/>
<feature type="transmembrane region" description="Helical" evidence="7">
    <location>
        <begin position="344"/>
        <end position="368"/>
    </location>
</feature>
<evidence type="ECO:0000313" key="9">
    <source>
        <dbReference type="EMBL" id="AHG74974.1"/>
    </source>
</evidence>
<keyword evidence="5 7" id="KW-1133">Transmembrane helix</keyword>
<dbReference type="KEGG" id="mvi:X808_4510"/>
<feature type="transmembrane region" description="Helical" evidence="7">
    <location>
        <begin position="56"/>
        <end position="76"/>
    </location>
</feature>
<evidence type="ECO:0000256" key="1">
    <source>
        <dbReference type="ARBA" id="ARBA00004651"/>
    </source>
</evidence>
<protein>
    <submittedName>
        <fullName evidence="9">Metabolite transport protein</fullName>
    </submittedName>
</protein>
<feature type="transmembrane region" description="Helical" evidence="7">
    <location>
        <begin position="152"/>
        <end position="176"/>
    </location>
</feature>
<dbReference type="PANTHER" id="PTHR43045:SF2">
    <property type="entry name" value="INNER MEMBRANE METABOLITE TRANSPORT PROTEIN YHJE"/>
    <property type="match status" value="1"/>
</dbReference>
<reference evidence="9 10" key="1">
    <citation type="submission" date="2013-12" db="EMBL/GenBank/DDBJ databases">
        <title>Annotation of the Mannheimia varigena USDA-ARS-USMARC-1296 complete genome.</title>
        <authorList>
            <person name="Harhay G.P."/>
            <person name="Clawson M.L."/>
            <person name="Murray R.W."/>
            <person name="Lubbers B.V."/>
            <person name="Heaton M.P."/>
            <person name="Chitko-Mckown C.G."/>
            <person name="Harhay D.M."/>
            <person name="Smith T.P.L."/>
        </authorList>
    </citation>
    <scope>NUCLEOTIDE SEQUENCE [LARGE SCALE GENOMIC DNA]</scope>
    <source>
        <strain evidence="9 10">USDA-ARS-USMARC-1296</strain>
    </source>
</reference>
<keyword evidence="4 7" id="KW-0812">Transmembrane</keyword>
<evidence type="ECO:0000313" key="10">
    <source>
        <dbReference type="Proteomes" id="UP000066995"/>
    </source>
</evidence>
<dbReference type="PATRIC" id="fig|1433287.3.peg.449"/>
<evidence type="ECO:0000256" key="6">
    <source>
        <dbReference type="ARBA" id="ARBA00023136"/>
    </source>
</evidence>
<sequence>MYNTQSTPQSSPTKVAIASMVGTAIEYFDNYIYTMAAVLVFNVQFFNSDDPVSNQLMSLSVLALAFFTRPMGSIIFGHFGDKYGRKQTLIASLLLMGLSTVAIGLLPNYAAIGIWATVLLCLCRIGQGLGLGGEWGGAALVATEHAPKHKRAFFGIFPQMGAPIGLLLANGAFYLVNLIYGEQAFLDWAWRIPFVASLVMIFIGLYIRIKISESPIFLKAEQQGKNRHTPLKTLFSKHFKPFIIGVLIATAGYVLFYILVAFTPIFVKSPVAVSKAGYATGLGLPANLYTQYLLITSVIFGIAIFFSGLYSDRIGRRLLLLIATGTTVIYGLTMPFFLENGTPTSIFIFLSIGMILIGLSFGPMAVILPELFPTEVRYTGASLAYTAAGILGASVFTIVAVKINENFGLFGVGGYLAAVSLLSFWALWQVHETKDLELAEI</sequence>
<evidence type="ECO:0000256" key="4">
    <source>
        <dbReference type="ARBA" id="ARBA00022692"/>
    </source>
</evidence>
<feature type="domain" description="Major facilitator superfamily (MFS) profile" evidence="8">
    <location>
        <begin position="15"/>
        <end position="432"/>
    </location>
</feature>
<keyword evidence="3" id="KW-1003">Cell membrane</keyword>
<dbReference type="InterPro" id="IPR005829">
    <property type="entry name" value="Sugar_transporter_CS"/>
</dbReference>
<dbReference type="RefSeq" id="WP_025216729.1">
    <property type="nucleotide sequence ID" value="NZ_CP006943.1"/>
</dbReference>
<dbReference type="Proteomes" id="UP000066995">
    <property type="component" value="Chromosome"/>
</dbReference>
<evidence type="ECO:0000259" key="8">
    <source>
        <dbReference type="PROSITE" id="PS50850"/>
    </source>
</evidence>
<dbReference type="AlphaFoldDB" id="W0Q7W1"/>
<proteinExistence type="predicted"/>
<dbReference type="STRING" id="1433287.X808_4510"/>
<organism evidence="9 10">
    <name type="scientific">Mannheimia varigena USDA-ARS-USMARC-1296</name>
    <dbReference type="NCBI Taxonomy" id="1433287"/>
    <lineage>
        <taxon>Bacteria</taxon>
        <taxon>Pseudomonadati</taxon>
        <taxon>Pseudomonadota</taxon>
        <taxon>Gammaproteobacteria</taxon>
        <taxon>Pasteurellales</taxon>
        <taxon>Pasteurellaceae</taxon>
        <taxon>Mannheimia</taxon>
    </lineage>
</organism>
<keyword evidence="10" id="KW-1185">Reference proteome</keyword>
<dbReference type="PROSITE" id="PS50850">
    <property type="entry name" value="MFS"/>
    <property type="match status" value="1"/>
</dbReference>
<dbReference type="GO" id="GO:0005886">
    <property type="term" value="C:plasma membrane"/>
    <property type="evidence" value="ECO:0007669"/>
    <property type="project" value="UniProtKB-SubCell"/>
</dbReference>
<accession>W0Q7W1</accession>
<evidence type="ECO:0000256" key="2">
    <source>
        <dbReference type="ARBA" id="ARBA00022448"/>
    </source>
</evidence>
<dbReference type="PANTHER" id="PTHR43045">
    <property type="entry name" value="SHIKIMATE TRANSPORTER"/>
    <property type="match status" value="1"/>
</dbReference>
<dbReference type="CDD" id="cd17369">
    <property type="entry name" value="MFS_ShiA_like"/>
    <property type="match status" value="1"/>
</dbReference>
<keyword evidence="6 7" id="KW-0472">Membrane</keyword>
<dbReference type="EMBL" id="CP006943">
    <property type="protein sequence ID" value="AHG74974.1"/>
    <property type="molecule type" value="Genomic_DNA"/>
</dbReference>
<comment type="subcellular location">
    <subcellularLocation>
        <location evidence="1">Cell membrane</location>
        <topology evidence="1">Multi-pass membrane protein</topology>
    </subcellularLocation>
</comment>
<feature type="transmembrane region" description="Helical" evidence="7">
    <location>
        <begin position="188"/>
        <end position="209"/>
    </location>
</feature>
<dbReference type="Pfam" id="PF07690">
    <property type="entry name" value="MFS_1"/>
    <property type="match status" value="1"/>
</dbReference>
<feature type="transmembrane region" description="Helical" evidence="7">
    <location>
        <begin position="286"/>
        <end position="306"/>
    </location>
</feature>
<feature type="transmembrane region" description="Helical" evidence="7">
    <location>
        <begin position="242"/>
        <end position="266"/>
    </location>
</feature>
<dbReference type="InterPro" id="IPR011701">
    <property type="entry name" value="MFS"/>
</dbReference>
<name>W0Q7W1_9PAST</name>
<dbReference type="eggNOG" id="COG0477">
    <property type="taxonomic scope" value="Bacteria"/>
</dbReference>
<feature type="transmembrane region" description="Helical" evidence="7">
    <location>
        <begin position="112"/>
        <end position="131"/>
    </location>
</feature>
<gene>
    <name evidence="9" type="ORF">X808_4510</name>
</gene>
<feature type="transmembrane region" description="Helical" evidence="7">
    <location>
        <begin position="318"/>
        <end position="338"/>
    </location>
</feature>
<feature type="transmembrane region" description="Helical" evidence="7">
    <location>
        <begin position="407"/>
        <end position="428"/>
    </location>
</feature>
<dbReference type="OrthoDB" id="3690818at2"/>
<feature type="transmembrane region" description="Helical" evidence="7">
    <location>
        <begin position="88"/>
        <end position="106"/>
    </location>
</feature>
<evidence type="ECO:0000256" key="3">
    <source>
        <dbReference type="ARBA" id="ARBA00022475"/>
    </source>
</evidence>
<evidence type="ECO:0000256" key="5">
    <source>
        <dbReference type="ARBA" id="ARBA00022989"/>
    </source>
</evidence>
<keyword evidence="2" id="KW-0813">Transport</keyword>
<dbReference type="InterPro" id="IPR036259">
    <property type="entry name" value="MFS_trans_sf"/>
</dbReference>
<evidence type="ECO:0000256" key="7">
    <source>
        <dbReference type="SAM" id="Phobius"/>
    </source>
</evidence>